<dbReference type="InterPro" id="IPR015943">
    <property type="entry name" value="WD40/YVTN_repeat-like_dom_sf"/>
</dbReference>
<evidence type="ECO:0000313" key="2">
    <source>
        <dbReference type="EMBL" id="KKN75997.1"/>
    </source>
</evidence>
<evidence type="ECO:0000256" key="1">
    <source>
        <dbReference type="SAM" id="MobiDB-lite"/>
    </source>
</evidence>
<name>A0A0F9TM47_9ZZZZ</name>
<dbReference type="Gene3D" id="2.130.10.10">
    <property type="entry name" value="YVTN repeat-like/Quinoprotein amine dehydrogenase"/>
    <property type="match status" value="1"/>
</dbReference>
<dbReference type="EMBL" id="LAZR01000301">
    <property type="protein sequence ID" value="KKN75997.1"/>
    <property type="molecule type" value="Genomic_DNA"/>
</dbReference>
<protein>
    <recommendedName>
        <fullName evidence="3">Photosynthesis system II assembly factor Ycf48/Hcf136-like domain-containing protein</fullName>
    </recommendedName>
</protein>
<organism evidence="2">
    <name type="scientific">marine sediment metagenome</name>
    <dbReference type="NCBI Taxonomy" id="412755"/>
    <lineage>
        <taxon>unclassified sequences</taxon>
        <taxon>metagenomes</taxon>
        <taxon>ecological metagenomes</taxon>
    </lineage>
</organism>
<reference evidence="2" key="1">
    <citation type="journal article" date="2015" name="Nature">
        <title>Complex archaea that bridge the gap between prokaryotes and eukaryotes.</title>
        <authorList>
            <person name="Spang A."/>
            <person name="Saw J.H."/>
            <person name="Jorgensen S.L."/>
            <person name="Zaremba-Niedzwiedzka K."/>
            <person name="Martijn J."/>
            <person name="Lind A.E."/>
            <person name="van Eijk R."/>
            <person name="Schleper C."/>
            <person name="Guy L."/>
            <person name="Ettema T.J."/>
        </authorList>
    </citation>
    <scope>NUCLEOTIDE SEQUENCE</scope>
</reference>
<sequence>MPRPAVDPPVWATDLNYTSPPKAGTPTKSDPGAGKRVEGWLPEEQPPPQEFNHDENARGQWLQYLEKQDFMSLLPIEPTLYTTATITAGQLLGIASRLQQPVATQLAMLGAHSGSKVLLRSDDGVTWQTNSNPGDFIGIEHPRSMIFSVVAGLWIIGTKTGSTDLILTAADPTGAFTVRTDPSIGAGNHGGMAESATHIIMPVGAETIQSTNGTAWASNGFAGKAAIWSPTLDRFITVGLSVGVRVQSINGDATSHTDQSGNLPGSLAGVDFNDCAWDPKSGLFIIVGDGGKIAVSPNGTTTWTDKSIDGDLAEDITSIVSDGAGTLYMATANHLLRSTDGGATWLVRRQPSFLRGSAIDPAVTYHTDRLIVVGQSDKTTHAGMCLGGRGGSLLDIIVA</sequence>
<dbReference type="SUPFAM" id="SSF50939">
    <property type="entry name" value="Sialidases"/>
    <property type="match status" value="1"/>
</dbReference>
<comment type="caution">
    <text evidence="2">The sequence shown here is derived from an EMBL/GenBank/DDBJ whole genome shotgun (WGS) entry which is preliminary data.</text>
</comment>
<gene>
    <name evidence="2" type="ORF">LCGC14_0375540</name>
</gene>
<dbReference type="InterPro" id="IPR036278">
    <property type="entry name" value="Sialidase_sf"/>
</dbReference>
<feature type="region of interest" description="Disordered" evidence="1">
    <location>
        <begin position="1"/>
        <end position="52"/>
    </location>
</feature>
<accession>A0A0F9TM47</accession>
<evidence type="ECO:0008006" key="3">
    <source>
        <dbReference type="Google" id="ProtNLM"/>
    </source>
</evidence>
<dbReference type="AlphaFoldDB" id="A0A0F9TM47"/>
<proteinExistence type="predicted"/>